<reference evidence="2" key="2">
    <citation type="submission" date="2020-09" db="EMBL/GenBank/DDBJ databases">
        <authorList>
            <person name="Sun Q."/>
            <person name="Zhou Y."/>
        </authorList>
    </citation>
    <scope>NUCLEOTIDE SEQUENCE</scope>
    <source>
        <strain evidence="2">CGMCC 1.15371</strain>
    </source>
</reference>
<keyword evidence="3" id="KW-1185">Reference proteome</keyword>
<sequence length="249" mass="28345">MEAHQEMLKTNKEGWEQAAERFFGRTALPDYGPFAPSEQQLHLFGTLAQKKVLEIGCGSGHSLQYMKNQGAEELWGLDLASKQISAAKALLDEQQAKVTLFESPMEANPGIPLNYFDTVYSIYALGWTVDLKQTLRHIYAYLKPGGTFIFSWEHPIHDRLSYNEDLSAFVFDKPYTVEGPELNAGWHQSVYIYHRKLSTYINALLEMGFKLERVIDDVVFPEQAADVSRWYSTAKAELLPATFIVKARK</sequence>
<evidence type="ECO:0000313" key="3">
    <source>
        <dbReference type="Proteomes" id="UP000628775"/>
    </source>
</evidence>
<dbReference type="GO" id="GO:0008757">
    <property type="term" value="F:S-adenosylmethionine-dependent methyltransferase activity"/>
    <property type="evidence" value="ECO:0007669"/>
    <property type="project" value="InterPro"/>
</dbReference>
<dbReference type="InterPro" id="IPR013216">
    <property type="entry name" value="Methyltransf_11"/>
</dbReference>
<dbReference type="Proteomes" id="UP000628775">
    <property type="component" value="Unassembled WGS sequence"/>
</dbReference>
<dbReference type="CDD" id="cd02440">
    <property type="entry name" value="AdoMet_MTases"/>
    <property type="match status" value="1"/>
</dbReference>
<proteinExistence type="predicted"/>
<evidence type="ECO:0000259" key="1">
    <source>
        <dbReference type="Pfam" id="PF08241"/>
    </source>
</evidence>
<dbReference type="SUPFAM" id="SSF53335">
    <property type="entry name" value="S-adenosyl-L-methionine-dependent methyltransferases"/>
    <property type="match status" value="1"/>
</dbReference>
<dbReference type="Pfam" id="PF08241">
    <property type="entry name" value="Methyltransf_11"/>
    <property type="match status" value="1"/>
</dbReference>
<protein>
    <recommendedName>
        <fullName evidence="1">Methyltransferase type 11 domain-containing protein</fullName>
    </recommendedName>
</protein>
<dbReference type="RefSeq" id="WP_188689986.1">
    <property type="nucleotide sequence ID" value="NZ_BMIR01000003.1"/>
</dbReference>
<dbReference type="PANTHER" id="PTHR43861">
    <property type="entry name" value="TRANS-ACONITATE 2-METHYLTRANSFERASE-RELATED"/>
    <property type="match status" value="1"/>
</dbReference>
<comment type="caution">
    <text evidence="2">The sequence shown here is derived from an EMBL/GenBank/DDBJ whole genome shotgun (WGS) entry which is preliminary data.</text>
</comment>
<organism evidence="2 3">
    <name type="scientific">Pullulanibacillus camelliae</name>
    <dbReference type="NCBI Taxonomy" id="1707096"/>
    <lineage>
        <taxon>Bacteria</taxon>
        <taxon>Bacillati</taxon>
        <taxon>Bacillota</taxon>
        <taxon>Bacilli</taxon>
        <taxon>Bacillales</taxon>
        <taxon>Sporolactobacillaceae</taxon>
        <taxon>Pullulanibacillus</taxon>
    </lineage>
</organism>
<dbReference type="Gene3D" id="3.40.50.150">
    <property type="entry name" value="Vaccinia Virus protein VP39"/>
    <property type="match status" value="1"/>
</dbReference>
<name>A0A8J2YD88_9BACL</name>
<accession>A0A8J2YD88</accession>
<feature type="domain" description="Methyltransferase type 11" evidence="1">
    <location>
        <begin position="53"/>
        <end position="150"/>
    </location>
</feature>
<dbReference type="EMBL" id="BMIR01000003">
    <property type="protein sequence ID" value="GGE33185.1"/>
    <property type="molecule type" value="Genomic_DNA"/>
</dbReference>
<evidence type="ECO:0000313" key="2">
    <source>
        <dbReference type="EMBL" id="GGE33185.1"/>
    </source>
</evidence>
<dbReference type="PANTHER" id="PTHR43861:SF1">
    <property type="entry name" value="TRANS-ACONITATE 2-METHYLTRANSFERASE"/>
    <property type="match status" value="1"/>
</dbReference>
<reference evidence="2" key="1">
    <citation type="journal article" date="2014" name="Int. J. Syst. Evol. Microbiol.">
        <title>Complete genome sequence of Corynebacterium casei LMG S-19264T (=DSM 44701T), isolated from a smear-ripened cheese.</title>
        <authorList>
            <consortium name="US DOE Joint Genome Institute (JGI-PGF)"/>
            <person name="Walter F."/>
            <person name="Albersmeier A."/>
            <person name="Kalinowski J."/>
            <person name="Ruckert C."/>
        </authorList>
    </citation>
    <scope>NUCLEOTIDE SEQUENCE</scope>
    <source>
        <strain evidence="2">CGMCC 1.15371</strain>
    </source>
</reference>
<dbReference type="AlphaFoldDB" id="A0A8J2YD88"/>
<gene>
    <name evidence="2" type="primary">ubiE</name>
    <name evidence="2" type="ORF">GCM10011391_09800</name>
</gene>
<dbReference type="InterPro" id="IPR029063">
    <property type="entry name" value="SAM-dependent_MTases_sf"/>
</dbReference>